<proteinExistence type="predicted"/>
<evidence type="ECO:0000256" key="1">
    <source>
        <dbReference type="SAM" id="Phobius"/>
    </source>
</evidence>
<dbReference type="OrthoDB" id="72963at2"/>
<reference evidence="3" key="1">
    <citation type="submission" date="2018-05" db="EMBL/GenBank/DDBJ databases">
        <title>Luteimonas pekinense sp. nov., isolated from human Meibomian gland secretions, Beijing, China.</title>
        <authorList>
            <person name="Wen T."/>
            <person name="Bai H."/>
            <person name="Lv H."/>
        </authorList>
    </citation>
    <scope>NUCLEOTIDE SEQUENCE [LARGE SCALE GENOMIC DNA]</scope>
    <source>
        <strain evidence="3">83-4</strain>
    </source>
</reference>
<keyword evidence="1" id="KW-0812">Transmembrane</keyword>
<gene>
    <name evidence="2" type="ORF">DCD74_04815</name>
</gene>
<dbReference type="EMBL" id="CP029556">
    <property type="protein sequence ID" value="AXA85464.1"/>
    <property type="molecule type" value="Genomic_DNA"/>
</dbReference>
<evidence type="ECO:0008006" key="4">
    <source>
        <dbReference type="Google" id="ProtNLM"/>
    </source>
</evidence>
<evidence type="ECO:0000313" key="3">
    <source>
        <dbReference type="Proteomes" id="UP000251842"/>
    </source>
</evidence>
<accession>A0A344J8V4</accession>
<protein>
    <recommendedName>
        <fullName evidence="4">DUF1294 domain-containing protein</fullName>
    </recommendedName>
</protein>
<name>A0A344J8V4_9GAMM</name>
<evidence type="ECO:0000313" key="2">
    <source>
        <dbReference type="EMBL" id="AXA85464.1"/>
    </source>
</evidence>
<feature type="transmembrane region" description="Helical" evidence="1">
    <location>
        <begin position="60"/>
        <end position="76"/>
    </location>
</feature>
<dbReference type="Proteomes" id="UP000251842">
    <property type="component" value="Chromosome"/>
</dbReference>
<keyword evidence="1" id="KW-1133">Transmembrane helix</keyword>
<dbReference type="KEGG" id="lue:DCD74_04815"/>
<keyword evidence="3" id="KW-1185">Reference proteome</keyword>
<sequence>MSLLAFAIYAIDKRAAQRRGARRTPERTLHLIALAGGWPGALLAQRVLRHKNRKPAFQRVFWLTVVASLALGWLALRAQPSAASMSWASEAGASLGA</sequence>
<keyword evidence="1" id="KW-0472">Membrane</keyword>
<dbReference type="InterPro" id="IPR010718">
    <property type="entry name" value="DUF1294"/>
</dbReference>
<dbReference type="Pfam" id="PF06961">
    <property type="entry name" value="DUF1294"/>
    <property type="match status" value="1"/>
</dbReference>
<organism evidence="2 3">
    <name type="scientific">Solilutibacter oculi</name>
    <dbReference type="NCBI Taxonomy" id="2698682"/>
    <lineage>
        <taxon>Bacteria</taxon>
        <taxon>Pseudomonadati</taxon>
        <taxon>Pseudomonadota</taxon>
        <taxon>Gammaproteobacteria</taxon>
        <taxon>Lysobacterales</taxon>
        <taxon>Lysobacteraceae</taxon>
        <taxon>Solilutibacter</taxon>
    </lineage>
</organism>
<dbReference type="AlphaFoldDB" id="A0A344J8V4"/>